<accession>A0A1V2EXM2</accession>
<gene>
    <name evidence="2" type="primary">tuaG</name>
    <name evidence="2" type="ORF">SPHI_11100</name>
</gene>
<dbReference type="PANTHER" id="PTHR22916">
    <property type="entry name" value="GLYCOSYLTRANSFERASE"/>
    <property type="match status" value="1"/>
</dbReference>
<sequence>MSRSSSADPTVSVIMAAYNGADLLPATLATLQKQTFNDFEVIVVDDCSRDGTRDVLRTWPDPRVRMIALEENGGPVRARNRAFAEARGRYVAALDQDDLCLPERFAKQVAYLNANPETVLVASATEVLEGARLLPSPHVAHTTPALLRWLIRIENPLVWSSVMIRADAARRLQPFTRPDILYAEDFDLYHRLSMLGPIARIDTPLLAYRRHAGGASQRYEDTMLANARRVLTGAYAAALGEDARVAADLVVEHLMHRQPVPDRSTLARLGRFLVRMQEAFLAEQACSAADIRMVRWATARRWADVSRASLRAGTLTFGGALSVRPPHLGLGHAGIEQLLWARLIGRARRLGKRHTLAA</sequence>
<keyword evidence="3" id="KW-1185">Reference proteome</keyword>
<evidence type="ECO:0000313" key="3">
    <source>
        <dbReference type="Proteomes" id="UP000188729"/>
    </source>
</evidence>
<dbReference type="PANTHER" id="PTHR22916:SF3">
    <property type="entry name" value="UDP-GLCNAC:BETAGAL BETA-1,3-N-ACETYLGLUCOSAMINYLTRANSFERASE-LIKE PROTEIN 1"/>
    <property type="match status" value="1"/>
</dbReference>
<keyword evidence="2" id="KW-0808">Transferase</keyword>
<dbReference type="GO" id="GO:0016758">
    <property type="term" value="F:hexosyltransferase activity"/>
    <property type="evidence" value="ECO:0007669"/>
    <property type="project" value="UniProtKB-ARBA"/>
</dbReference>
<dbReference type="EMBL" id="MPSB01000003">
    <property type="protein sequence ID" value="ONF96914.1"/>
    <property type="molecule type" value="Genomic_DNA"/>
</dbReference>
<proteinExistence type="predicted"/>
<feature type="domain" description="Glycosyltransferase 2-like" evidence="1">
    <location>
        <begin position="12"/>
        <end position="128"/>
    </location>
</feature>
<comment type="caution">
    <text evidence="2">The sequence shown here is derived from an EMBL/GenBank/DDBJ whole genome shotgun (WGS) entry which is preliminary data.</text>
</comment>
<dbReference type="Pfam" id="PF00535">
    <property type="entry name" value="Glycos_transf_2"/>
    <property type="match status" value="1"/>
</dbReference>
<dbReference type="EC" id="2.4.-.-" evidence="2"/>
<dbReference type="InterPro" id="IPR001173">
    <property type="entry name" value="Glyco_trans_2-like"/>
</dbReference>
<dbReference type="InterPro" id="IPR029044">
    <property type="entry name" value="Nucleotide-diphossugar_trans"/>
</dbReference>
<keyword evidence="2" id="KW-0328">Glycosyltransferase</keyword>
<dbReference type="AlphaFoldDB" id="A0A1V2EXM2"/>
<name>A0A1V2EXM2_9SPHN</name>
<dbReference type="Proteomes" id="UP000188729">
    <property type="component" value="Unassembled WGS sequence"/>
</dbReference>
<dbReference type="RefSeq" id="WP_233130702.1">
    <property type="nucleotide sequence ID" value="NZ_MPSB01000003.1"/>
</dbReference>
<evidence type="ECO:0000313" key="2">
    <source>
        <dbReference type="EMBL" id="ONF96914.1"/>
    </source>
</evidence>
<dbReference type="STRING" id="1915074.SPHI_11100"/>
<protein>
    <submittedName>
        <fullName evidence="2">Putative teichuronic acid biosynthesis glycosyltransferase TuaG</fullName>
        <ecNumber evidence="2">2.4.-.-</ecNumber>
    </submittedName>
</protein>
<dbReference type="Gene3D" id="3.90.550.10">
    <property type="entry name" value="Spore Coat Polysaccharide Biosynthesis Protein SpsA, Chain A"/>
    <property type="match status" value="1"/>
</dbReference>
<reference evidence="2 3" key="1">
    <citation type="submission" date="2016-11" db="EMBL/GenBank/DDBJ databases">
        <title>Genome sequence of Sphingomonas jeddahensis G39.</title>
        <authorList>
            <person name="Poehlein A."/>
            <person name="Wuebbeler J.H."/>
            <person name="Steinbuechel A."/>
            <person name="Daniel R."/>
        </authorList>
    </citation>
    <scope>NUCLEOTIDE SEQUENCE [LARGE SCALE GENOMIC DNA]</scope>
    <source>
        <strain evidence="2 3">G39</strain>
    </source>
</reference>
<organism evidence="2 3">
    <name type="scientific">Sphingomonas jeddahensis</name>
    <dbReference type="NCBI Taxonomy" id="1915074"/>
    <lineage>
        <taxon>Bacteria</taxon>
        <taxon>Pseudomonadati</taxon>
        <taxon>Pseudomonadota</taxon>
        <taxon>Alphaproteobacteria</taxon>
        <taxon>Sphingomonadales</taxon>
        <taxon>Sphingomonadaceae</taxon>
        <taxon>Sphingomonas</taxon>
    </lineage>
</organism>
<dbReference type="CDD" id="cd00761">
    <property type="entry name" value="Glyco_tranf_GTA_type"/>
    <property type="match status" value="1"/>
</dbReference>
<dbReference type="SUPFAM" id="SSF53448">
    <property type="entry name" value="Nucleotide-diphospho-sugar transferases"/>
    <property type="match status" value="1"/>
</dbReference>
<evidence type="ECO:0000259" key="1">
    <source>
        <dbReference type="Pfam" id="PF00535"/>
    </source>
</evidence>